<feature type="transmembrane region" description="Helical" evidence="5">
    <location>
        <begin position="20"/>
        <end position="38"/>
    </location>
</feature>
<proteinExistence type="predicted"/>
<dbReference type="Pfam" id="PF04479">
    <property type="entry name" value="RTA1"/>
    <property type="match status" value="1"/>
</dbReference>
<evidence type="ECO:0000313" key="6">
    <source>
        <dbReference type="EMBL" id="KAF2150254.1"/>
    </source>
</evidence>
<name>A0A9P4MHQ4_9PEZI</name>
<keyword evidence="2 5" id="KW-0812">Transmembrane</keyword>
<feature type="transmembrane region" description="Helical" evidence="5">
    <location>
        <begin position="79"/>
        <end position="101"/>
    </location>
</feature>
<protein>
    <recommendedName>
        <fullName evidence="8">RTA1 domain protein</fullName>
    </recommendedName>
</protein>
<reference evidence="6" key="1">
    <citation type="journal article" date="2020" name="Stud. Mycol.">
        <title>101 Dothideomycetes genomes: a test case for predicting lifestyles and emergence of pathogens.</title>
        <authorList>
            <person name="Haridas S."/>
            <person name="Albert R."/>
            <person name="Binder M."/>
            <person name="Bloem J."/>
            <person name="Labutti K."/>
            <person name="Salamov A."/>
            <person name="Andreopoulos B."/>
            <person name="Baker S."/>
            <person name="Barry K."/>
            <person name="Bills G."/>
            <person name="Bluhm B."/>
            <person name="Cannon C."/>
            <person name="Castanera R."/>
            <person name="Culley D."/>
            <person name="Daum C."/>
            <person name="Ezra D."/>
            <person name="Gonzalez J."/>
            <person name="Henrissat B."/>
            <person name="Kuo A."/>
            <person name="Liang C."/>
            <person name="Lipzen A."/>
            <person name="Lutzoni F."/>
            <person name="Magnuson J."/>
            <person name="Mondo S."/>
            <person name="Nolan M."/>
            <person name="Ohm R."/>
            <person name="Pangilinan J."/>
            <person name="Park H.-J."/>
            <person name="Ramirez L."/>
            <person name="Alfaro M."/>
            <person name="Sun H."/>
            <person name="Tritt A."/>
            <person name="Yoshinaga Y."/>
            <person name="Zwiers L.-H."/>
            <person name="Turgeon B."/>
            <person name="Goodwin S."/>
            <person name="Spatafora J."/>
            <person name="Crous P."/>
            <person name="Grigoriev I."/>
        </authorList>
    </citation>
    <scope>NUCLEOTIDE SEQUENCE</scope>
    <source>
        <strain evidence="6">CBS 260.36</strain>
    </source>
</reference>
<gene>
    <name evidence="6" type="ORF">K461DRAFT_287839</name>
</gene>
<dbReference type="PANTHER" id="PTHR31465:SF13">
    <property type="entry name" value="RTA1 DOMAIN PROTEIN-RELATED"/>
    <property type="match status" value="1"/>
</dbReference>
<evidence type="ECO:0000256" key="1">
    <source>
        <dbReference type="ARBA" id="ARBA00004141"/>
    </source>
</evidence>
<dbReference type="AlphaFoldDB" id="A0A9P4MHQ4"/>
<feature type="transmembrane region" description="Helical" evidence="5">
    <location>
        <begin position="162"/>
        <end position="183"/>
    </location>
</feature>
<organism evidence="6 7">
    <name type="scientific">Myriangium duriaei CBS 260.36</name>
    <dbReference type="NCBI Taxonomy" id="1168546"/>
    <lineage>
        <taxon>Eukaryota</taxon>
        <taxon>Fungi</taxon>
        <taxon>Dikarya</taxon>
        <taxon>Ascomycota</taxon>
        <taxon>Pezizomycotina</taxon>
        <taxon>Dothideomycetes</taxon>
        <taxon>Dothideomycetidae</taxon>
        <taxon>Myriangiales</taxon>
        <taxon>Myriangiaceae</taxon>
        <taxon>Myriangium</taxon>
    </lineage>
</organism>
<evidence type="ECO:0008006" key="8">
    <source>
        <dbReference type="Google" id="ProtNLM"/>
    </source>
</evidence>
<dbReference type="EMBL" id="ML996090">
    <property type="protein sequence ID" value="KAF2150254.1"/>
    <property type="molecule type" value="Genomic_DNA"/>
</dbReference>
<comment type="subcellular location">
    <subcellularLocation>
        <location evidence="1">Membrane</location>
        <topology evidence="1">Multi-pass membrane protein</topology>
    </subcellularLocation>
</comment>
<keyword evidence="7" id="KW-1185">Reference proteome</keyword>
<evidence type="ECO:0000256" key="4">
    <source>
        <dbReference type="ARBA" id="ARBA00023136"/>
    </source>
</evidence>
<dbReference type="PANTHER" id="PTHR31465">
    <property type="entry name" value="PROTEIN RTA1-RELATED"/>
    <property type="match status" value="1"/>
</dbReference>
<feature type="transmembrane region" description="Helical" evidence="5">
    <location>
        <begin position="50"/>
        <end position="73"/>
    </location>
</feature>
<feature type="transmembrane region" description="Helical" evidence="5">
    <location>
        <begin position="243"/>
        <end position="263"/>
    </location>
</feature>
<evidence type="ECO:0000256" key="2">
    <source>
        <dbReference type="ARBA" id="ARBA00022692"/>
    </source>
</evidence>
<accession>A0A9P4MHQ4</accession>
<sequence>MAENGQAVPGSYFLYAPNKGAPVSFAIWFAMSMGWHFYQCITTRSWKITGLLPFIGLIFTIAFVTREIGAYHYDNLNVYLTSTICMYMAPPILELAHYHIFGRVCYYMPYCSPIHPGRTLTTFGALSSIVEILNGIGVAWTANARIESGMRKVALALLQASLIIQIAVIGFFVTMMVVFHLRARRNGVFPRNVQIPLYTLYFTTLLILIRCVYRTVEHFSNDGLGDKANIPYAQWSPLVRYEWFFYVFEASLMITIMYLWNALHPRNYLPENFHIYLARDGVSEVVGPGWTDNRSFFVTLFDPFGFFSNRPKDEKPFWETDGIEPKMRLKGIV</sequence>
<dbReference type="GO" id="GO:0016020">
    <property type="term" value="C:membrane"/>
    <property type="evidence" value="ECO:0007669"/>
    <property type="project" value="UniProtKB-SubCell"/>
</dbReference>
<dbReference type="Proteomes" id="UP000799439">
    <property type="component" value="Unassembled WGS sequence"/>
</dbReference>
<comment type="caution">
    <text evidence="6">The sequence shown here is derived from an EMBL/GenBank/DDBJ whole genome shotgun (WGS) entry which is preliminary data.</text>
</comment>
<evidence type="ECO:0000313" key="7">
    <source>
        <dbReference type="Proteomes" id="UP000799439"/>
    </source>
</evidence>
<evidence type="ECO:0000256" key="5">
    <source>
        <dbReference type="SAM" id="Phobius"/>
    </source>
</evidence>
<feature type="transmembrane region" description="Helical" evidence="5">
    <location>
        <begin position="122"/>
        <end position="142"/>
    </location>
</feature>
<keyword evidence="3 5" id="KW-1133">Transmembrane helix</keyword>
<dbReference type="OrthoDB" id="3358017at2759"/>
<evidence type="ECO:0000256" key="3">
    <source>
        <dbReference type="ARBA" id="ARBA00022989"/>
    </source>
</evidence>
<keyword evidence="4 5" id="KW-0472">Membrane</keyword>
<feature type="transmembrane region" description="Helical" evidence="5">
    <location>
        <begin position="195"/>
        <end position="216"/>
    </location>
</feature>
<dbReference type="InterPro" id="IPR007568">
    <property type="entry name" value="RTA1"/>
</dbReference>